<keyword evidence="3" id="KW-1185">Reference proteome</keyword>
<name>A0A2H3JN28_WOLCO</name>
<dbReference type="SUPFAM" id="SSF53686">
    <property type="entry name" value="Tryptophan synthase beta subunit-like PLP-dependent enzymes"/>
    <property type="match status" value="1"/>
</dbReference>
<dbReference type="PANTHER" id="PTHR42690:SF1">
    <property type="entry name" value="THREONINE SYNTHASE-LIKE 2"/>
    <property type="match status" value="1"/>
</dbReference>
<dbReference type="Proteomes" id="UP000218811">
    <property type="component" value="Unassembled WGS sequence"/>
</dbReference>
<feature type="region of interest" description="Disordered" evidence="1">
    <location>
        <begin position="242"/>
        <end position="262"/>
    </location>
</feature>
<dbReference type="GO" id="GO:0004795">
    <property type="term" value="F:threonine synthase activity"/>
    <property type="evidence" value="ECO:0007669"/>
    <property type="project" value="TreeGrafter"/>
</dbReference>
<evidence type="ECO:0000313" key="3">
    <source>
        <dbReference type="Proteomes" id="UP000218811"/>
    </source>
</evidence>
<proteinExistence type="predicted"/>
<dbReference type="InterPro" id="IPR051166">
    <property type="entry name" value="Threonine_Synthase"/>
</dbReference>
<gene>
    <name evidence="2" type="ORF">WOLCODRAFT_167467</name>
</gene>
<accession>A0A2H3JN28</accession>
<dbReference type="GO" id="GO:0009088">
    <property type="term" value="P:threonine biosynthetic process"/>
    <property type="evidence" value="ECO:0007669"/>
    <property type="project" value="TreeGrafter"/>
</dbReference>
<dbReference type="OrthoDB" id="5203861at2759"/>
<evidence type="ECO:0000313" key="2">
    <source>
        <dbReference type="EMBL" id="PCH37407.1"/>
    </source>
</evidence>
<organism evidence="2 3">
    <name type="scientific">Wolfiporia cocos (strain MD-104)</name>
    <name type="common">Brown rot fungus</name>
    <dbReference type="NCBI Taxonomy" id="742152"/>
    <lineage>
        <taxon>Eukaryota</taxon>
        <taxon>Fungi</taxon>
        <taxon>Dikarya</taxon>
        <taxon>Basidiomycota</taxon>
        <taxon>Agaricomycotina</taxon>
        <taxon>Agaricomycetes</taxon>
        <taxon>Polyporales</taxon>
        <taxon>Phaeolaceae</taxon>
        <taxon>Wolfiporia</taxon>
    </lineage>
</organism>
<dbReference type="InterPro" id="IPR036052">
    <property type="entry name" value="TrpB-like_PALP_sf"/>
</dbReference>
<protein>
    <submittedName>
        <fullName evidence="2">Uncharacterized protein</fullName>
    </submittedName>
</protein>
<dbReference type="EMBL" id="KB467931">
    <property type="protein sequence ID" value="PCH37407.1"/>
    <property type="molecule type" value="Genomic_DNA"/>
</dbReference>
<dbReference type="AlphaFoldDB" id="A0A2H3JN28"/>
<evidence type="ECO:0000256" key="1">
    <source>
        <dbReference type="SAM" id="MobiDB-lite"/>
    </source>
</evidence>
<dbReference type="PANTHER" id="PTHR42690">
    <property type="entry name" value="THREONINE SYNTHASE FAMILY MEMBER"/>
    <property type="match status" value="1"/>
</dbReference>
<dbReference type="STRING" id="742152.A0A2H3JN28"/>
<dbReference type="Gene3D" id="3.40.50.1100">
    <property type="match status" value="1"/>
</dbReference>
<reference evidence="2 3" key="1">
    <citation type="journal article" date="2012" name="Science">
        <title>The Paleozoic origin of enzymatic lignin decomposition reconstructed from 31 fungal genomes.</title>
        <authorList>
            <person name="Floudas D."/>
            <person name="Binder M."/>
            <person name="Riley R."/>
            <person name="Barry K."/>
            <person name="Blanchette R.A."/>
            <person name="Henrissat B."/>
            <person name="Martinez A.T."/>
            <person name="Otillar R."/>
            <person name="Spatafora J.W."/>
            <person name="Yadav J.S."/>
            <person name="Aerts A."/>
            <person name="Benoit I."/>
            <person name="Boyd A."/>
            <person name="Carlson A."/>
            <person name="Copeland A."/>
            <person name="Coutinho P.M."/>
            <person name="de Vries R.P."/>
            <person name="Ferreira P."/>
            <person name="Findley K."/>
            <person name="Foster B."/>
            <person name="Gaskell J."/>
            <person name="Glotzer D."/>
            <person name="Gorecki P."/>
            <person name="Heitman J."/>
            <person name="Hesse C."/>
            <person name="Hori C."/>
            <person name="Igarashi K."/>
            <person name="Jurgens J.A."/>
            <person name="Kallen N."/>
            <person name="Kersten P."/>
            <person name="Kohler A."/>
            <person name="Kuees U."/>
            <person name="Kumar T.K.A."/>
            <person name="Kuo A."/>
            <person name="LaButti K."/>
            <person name="Larrondo L.F."/>
            <person name="Lindquist E."/>
            <person name="Ling A."/>
            <person name="Lombard V."/>
            <person name="Lucas S."/>
            <person name="Lundell T."/>
            <person name="Martin R."/>
            <person name="McLaughlin D.J."/>
            <person name="Morgenstern I."/>
            <person name="Morin E."/>
            <person name="Murat C."/>
            <person name="Nagy L.G."/>
            <person name="Nolan M."/>
            <person name="Ohm R.A."/>
            <person name="Patyshakuliyeva A."/>
            <person name="Rokas A."/>
            <person name="Ruiz-Duenas F.J."/>
            <person name="Sabat G."/>
            <person name="Salamov A."/>
            <person name="Samejima M."/>
            <person name="Schmutz J."/>
            <person name="Slot J.C."/>
            <person name="St John F."/>
            <person name="Stenlid J."/>
            <person name="Sun H."/>
            <person name="Sun S."/>
            <person name="Syed K."/>
            <person name="Tsang A."/>
            <person name="Wiebenga A."/>
            <person name="Young D."/>
            <person name="Pisabarro A."/>
            <person name="Eastwood D.C."/>
            <person name="Martin F."/>
            <person name="Cullen D."/>
            <person name="Grigoriev I.V."/>
            <person name="Hibbett D.S."/>
        </authorList>
    </citation>
    <scope>NUCLEOTIDE SEQUENCE [LARGE SCALE GENOMIC DNA]</scope>
    <source>
        <strain evidence="2 3">MD-104</strain>
    </source>
</reference>
<sequence>MGLPVARLGIATNANDILARFWRSGAYKKVDSSAGATADGASDGRQAVGGVRETLSPAMDILVSSNFERLLWYLAYEAQEGARSVQAACATLDEWMRTVKSAGRVQVPHGALRRFCSRSARAQKAGSVGYLGDARLGRRDGGKPPATSKRIAFAAAISPCWSRYRPRPSPLLRSLASLAAPSRMPLARPPTIAAAASSVPCRGCRCAPLPSARVEHPPSSATVHAPPRTLARKLSHAAVRTRRRMNGSCVHSPALALPRARG</sequence>